<dbReference type="AlphaFoldDB" id="A0A8T0Y139"/>
<sequence>RNKLNLSEIADRLHKDRKTVSTQHKKALNSLSKAMMPLKQDYMEITNLDHMFDPEWEYKEPA</sequence>
<comment type="caution">
    <text evidence="1">The sequence shown here is derived from an EMBL/GenBank/DDBJ whole genome shotgun (WGS) entry which is preliminary data.</text>
</comment>
<feature type="non-terminal residue" evidence="1">
    <location>
        <position position="1"/>
    </location>
</feature>
<dbReference type="Proteomes" id="UP000735874">
    <property type="component" value="Unassembled WGS sequence"/>
</dbReference>
<organism evidence="1 2">
    <name type="scientific">Phytophthora cactorum</name>
    <dbReference type="NCBI Taxonomy" id="29920"/>
    <lineage>
        <taxon>Eukaryota</taxon>
        <taxon>Sar</taxon>
        <taxon>Stramenopiles</taxon>
        <taxon>Oomycota</taxon>
        <taxon>Peronosporomycetes</taxon>
        <taxon>Peronosporales</taxon>
        <taxon>Peronosporaceae</taxon>
        <taxon>Phytophthora</taxon>
    </lineage>
</organism>
<proteinExistence type="predicted"/>
<dbReference type="SUPFAM" id="SSF88659">
    <property type="entry name" value="Sigma3 and sigma4 domains of RNA polymerase sigma factors"/>
    <property type="match status" value="1"/>
</dbReference>
<gene>
    <name evidence="1" type="ORF">PC113_g25747</name>
</gene>
<reference evidence="1" key="1">
    <citation type="submission" date="2018-10" db="EMBL/GenBank/DDBJ databases">
        <title>Effector identification in a new, highly contiguous assembly of the strawberry crown rot pathogen Phytophthora cactorum.</title>
        <authorList>
            <person name="Armitage A.D."/>
            <person name="Nellist C.F."/>
            <person name="Bates H."/>
            <person name="Vickerstaff R.J."/>
            <person name="Harrison R.J."/>
        </authorList>
    </citation>
    <scope>NUCLEOTIDE SEQUENCE</scope>
    <source>
        <strain evidence="1">15-7</strain>
    </source>
</reference>
<protein>
    <submittedName>
        <fullName evidence="1">Uncharacterized protein</fullName>
    </submittedName>
</protein>
<dbReference type="InterPro" id="IPR013324">
    <property type="entry name" value="RNA_pol_sigma_r3/r4-like"/>
</dbReference>
<evidence type="ECO:0000313" key="2">
    <source>
        <dbReference type="Proteomes" id="UP000735874"/>
    </source>
</evidence>
<evidence type="ECO:0000313" key="1">
    <source>
        <dbReference type="EMBL" id="KAG2791981.1"/>
    </source>
</evidence>
<name>A0A8T0Y139_9STRA</name>
<dbReference type="EMBL" id="RCMG01005175">
    <property type="protein sequence ID" value="KAG2791981.1"/>
    <property type="molecule type" value="Genomic_DNA"/>
</dbReference>
<accession>A0A8T0Y139</accession>